<evidence type="ECO:0000256" key="1">
    <source>
        <dbReference type="ARBA" id="ARBA00006484"/>
    </source>
</evidence>
<evidence type="ECO:0000256" key="3">
    <source>
        <dbReference type="ARBA" id="ARBA00023002"/>
    </source>
</evidence>
<organism evidence="4 5">
    <name type="scientific">Ameyamaea chiangmaiensis</name>
    <dbReference type="NCBI Taxonomy" id="442969"/>
    <lineage>
        <taxon>Bacteria</taxon>
        <taxon>Pseudomonadati</taxon>
        <taxon>Pseudomonadota</taxon>
        <taxon>Alphaproteobacteria</taxon>
        <taxon>Acetobacterales</taxon>
        <taxon>Acetobacteraceae</taxon>
        <taxon>Ameyamaea</taxon>
    </lineage>
</organism>
<dbReference type="Pfam" id="PF00106">
    <property type="entry name" value="adh_short"/>
    <property type="match status" value="1"/>
</dbReference>
<dbReference type="InterPro" id="IPR036291">
    <property type="entry name" value="NAD(P)-bd_dom_sf"/>
</dbReference>
<dbReference type="InterPro" id="IPR002347">
    <property type="entry name" value="SDR_fam"/>
</dbReference>
<dbReference type="PANTHER" id="PTHR43618:SF8">
    <property type="entry name" value="7ALPHA-HYDROXYSTEROID DEHYDROGENASE"/>
    <property type="match status" value="1"/>
</dbReference>
<keyword evidence="5" id="KW-1185">Reference proteome</keyword>
<dbReference type="InterPro" id="IPR052178">
    <property type="entry name" value="Sec_Metab_Biosynth_SDR"/>
</dbReference>
<dbReference type="SUPFAM" id="SSF51735">
    <property type="entry name" value="NAD(P)-binding Rossmann-fold domains"/>
    <property type="match status" value="1"/>
</dbReference>
<dbReference type="AlphaFoldDB" id="A0A850PLP4"/>
<keyword evidence="2" id="KW-0521">NADP</keyword>
<comment type="caution">
    <text evidence="4">The sequence shown here is derived from an EMBL/GenBank/DDBJ whole genome shotgun (WGS) entry which is preliminary data.</text>
</comment>
<dbReference type="Proteomes" id="UP000585665">
    <property type="component" value="Unassembled WGS sequence"/>
</dbReference>
<feature type="non-terminal residue" evidence="4">
    <location>
        <position position="47"/>
    </location>
</feature>
<comment type="similarity">
    <text evidence="1">Belongs to the short-chain dehydrogenases/reductases (SDR) family.</text>
</comment>
<dbReference type="GO" id="GO:0016491">
    <property type="term" value="F:oxidoreductase activity"/>
    <property type="evidence" value="ECO:0007669"/>
    <property type="project" value="UniProtKB-KW"/>
</dbReference>
<dbReference type="EMBL" id="JABXXR010000365">
    <property type="protein sequence ID" value="NVN42261.1"/>
    <property type="molecule type" value="Genomic_DNA"/>
</dbReference>
<dbReference type="RefSeq" id="WP_176615021.1">
    <property type="nucleotide sequence ID" value="NZ_JABXXR010000365.1"/>
</dbReference>
<evidence type="ECO:0000313" key="5">
    <source>
        <dbReference type="Proteomes" id="UP000585665"/>
    </source>
</evidence>
<evidence type="ECO:0000313" key="4">
    <source>
        <dbReference type="EMBL" id="NVN42261.1"/>
    </source>
</evidence>
<reference evidence="4 5" key="1">
    <citation type="submission" date="2020-06" db="EMBL/GenBank/DDBJ databases">
        <title>Description of novel acetic acid bacteria.</title>
        <authorList>
            <person name="Sombolestani A."/>
        </authorList>
    </citation>
    <scope>NUCLEOTIDE SEQUENCE [LARGE SCALE GENOMIC DNA]</scope>
    <source>
        <strain evidence="4 5">LMG 27010</strain>
    </source>
</reference>
<evidence type="ECO:0000256" key="2">
    <source>
        <dbReference type="ARBA" id="ARBA00022857"/>
    </source>
</evidence>
<dbReference type="PANTHER" id="PTHR43618">
    <property type="entry name" value="7-ALPHA-HYDROXYSTEROID DEHYDROGENASE"/>
    <property type="match status" value="1"/>
</dbReference>
<gene>
    <name evidence="4" type="ORF">HUK82_17080</name>
</gene>
<protein>
    <submittedName>
        <fullName evidence="4">SDR family NAD(P)-dependent oxidoreductase</fullName>
    </submittedName>
</protein>
<proteinExistence type="inferred from homology"/>
<sequence>MAPDLFSLRDRTLVVTGGGRGLGRAMALHLAACGARVLVAGRTREAL</sequence>
<keyword evidence="3" id="KW-0560">Oxidoreductase</keyword>
<name>A0A850PLP4_9PROT</name>
<accession>A0A850PLP4</accession>
<dbReference type="Gene3D" id="3.40.50.720">
    <property type="entry name" value="NAD(P)-binding Rossmann-like Domain"/>
    <property type="match status" value="1"/>
</dbReference>